<dbReference type="Proteomes" id="UP000694888">
    <property type="component" value="Unplaced"/>
</dbReference>
<protein>
    <submittedName>
        <fullName evidence="3">Uncharacterized protein LOC101861048</fullName>
    </submittedName>
</protein>
<organism evidence="2 3">
    <name type="scientific">Aplysia californica</name>
    <name type="common">California sea hare</name>
    <dbReference type="NCBI Taxonomy" id="6500"/>
    <lineage>
        <taxon>Eukaryota</taxon>
        <taxon>Metazoa</taxon>
        <taxon>Spiralia</taxon>
        <taxon>Lophotrochozoa</taxon>
        <taxon>Mollusca</taxon>
        <taxon>Gastropoda</taxon>
        <taxon>Heterobranchia</taxon>
        <taxon>Euthyneura</taxon>
        <taxon>Tectipleura</taxon>
        <taxon>Aplysiida</taxon>
        <taxon>Aplysioidea</taxon>
        <taxon>Aplysiidae</taxon>
        <taxon>Aplysia</taxon>
    </lineage>
</organism>
<feature type="chain" id="PRO_5045671477" evidence="1">
    <location>
        <begin position="25"/>
        <end position="140"/>
    </location>
</feature>
<dbReference type="RefSeq" id="XP_005100633.1">
    <property type="nucleotide sequence ID" value="XM_005100576.3"/>
</dbReference>
<evidence type="ECO:0000256" key="1">
    <source>
        <dbReference type="SAM" id="SignalP"/>
    </source>
</evidence>
<gene>
    <name evidence="3" type="primary">LOC101861048</name>
</gene>
<evidence type="ECO:0000313" key="2">
    <source>
        <dbReference type="Proteomes" id="UP000694888"/>
    </source>
</evidence>
<keyword evidence="2" id="KW-1185">Reference proteome</keyword>
<name>A0ABM0JSQ7_APLCA</name>
<keyword evidence="1" id="KW-0732">Signal</keyword>
<feature type="signal peptide" evidence="1">
    <location>
        <begin position="1"/>
        <end position="24"/>
    </location>
</feature>
<accession>A0ABM0JSQ7</accession>
<proteinExistence type="predicted"/>
<sequence>MIRSVLSVALLIAFDLSARSNVDADSSDIRNITSWFRVLEKNNAVIPGFSRREGEQMFLLNCVDSDYICMNLDPYNKGDLAYCDTFCVILGYKSGECMGTDLPCRDTSLNGPKPCARCICSTLGPRPGYTHSAKRCQLRK</sequence>
<dbReference type="GeneID" id="101861048"/>
<reference evidence="3" key="1">
    <citation type="submission" date="2025-08" db="UniProtKB">
        <authorList>
            <consortium name="RefSeq"/>
        </authorList>
    </citation>
    <scope>IDENTIFICATION</scope>
</reference>
<evidence type="ECO:0000313" key="3">
    <source>
        <dbReference type="RefSeq" id="XP_005100633.1"/>
    </source>
</evidence>